<feature type="region of interest" description="Disordered" evidence="2">
    <location>
        <begin position="282"/>
        <end position="302"/>
    </location>
</feature>
<feature type="region of interest" description="Disordered" evidence="2">
    <location>
        <begin position="1"/>
        <end position="114"/>
    </location>
</feature>
<comment type="caution">
    <text evidence="4">The sequence shown here is derived from an EMBL/GenBank/DDBJ whole genome shotgun (WGS) entry which is preliminary data.</text>
</comment>
<accession>A0ABV6CHZ3</accession>
<keyword evidence="3" id="KW-0812">Transmembrane</keyword>
<feature type="compositionally biased region" description="Basic and acidic residues" evidence="2">
    <location>
        <begin position="1"/>
        <end position="11"/>
    </location>
</feature>
<dbReference type="Proteomes" id="UP001589795">
    <property type="component" value="Unassembled WGS sequence"/>
</dbReference>
<feature type="coiled-coil region" evidence="1">
    <location>
        <begin position="193"/>
        <end position="266"/>
    </location>
</feature>
<name>A0ABV6CHZ3_9RHOB</name>
<gene>
    <name evidence="4" type="ORF">ACFFIZ_03815</name>
</gene>
<keyword evidence="5" id="KW-1185">Reference proteome</keyword>
<feature type="transmembrane region" description="Helical" evidence="3">
    <location>
        <begin position="115"/>
        <end position="137"/>
    </location>
</feature>
<keyword evidence="3" id="KW-0472">Membrane</keyword>
<keyword evidence="3" id="KW-1133">Transmembrane helix</keyword>
<keyword evidence="1" id="KW-0175">Coiled coil</keyword>
<reference evidence="4 5" key="1">
    <citation type="submission" date="2024-09" db="EMBL/GenBank/DDBJ databases">
        <authorList>
            <person name="Sun Q."/>
            <person name="Mori K."/>
        </authorList>
    </citation>
    <scope>NUCLEOTIDE SEQUENCE [LARGE SCALE GENOMIC DNA]</scope>
    <source>
        <strain evidence="4 5">CCM 7904</strain>
    </source>
</reference>
<proteinExistence type="predicted"/>
<organism evidence="4 5">
    <name type="scientific">Paracoccus rhizosphaerae</name>
    <dbReference type="NCBI Taxonomy" id="1133347"/>
    <lineage>
        <taxon>Bacteria</taxon>
        <taxon>Pseudomonadati</taxon>
        <taxon>Pseudomonadota</taxon>
        <taxon>Alphaproteobacteria</taxon>
        <taxon>Rhodobacterales</taxon>
        <taxon>Paracoccaceae</taxon>
        <taxon>Paracoccus</taxon>
    </lineage>
</organism>
<evidence type="ECO:0000256" key="2">
    <source>
        <dbReference type="SAM" id="MobiDB-lite"/>
    </source>
</evidence>
<evidence type="ECO:0000256" key="1">
    <source>
        <dbReference type="SAM" id="Coils"/>
    </source>
</evidence>
<evidence type="ECO:0000313" key="4">
    <source>
        <dbReference type="EMBL" id="MFC0199460.1"/>
    </source>
</evidence>
<dbReference type="EMBL" id="JBHLWQ010000043">
    <property type="protein sequence ID" value="MFC0199460.1"/>
    <property type="molecule type" value="Genomic_DNA"/>
</dbReference>
<feature type="compositionally biased region" description="Basic and acidic residues" evidence="2">
    <location>
        <begin position="83"/>
        <end position="110"/>
    </location>
</feature>
<protein>
    <submittedName>
        <fullName evidence="4">COG4223 family protein</fullName>
    </submittedName>
</protein>
<evidence type="ECO:0000313" key="5">
    <source>
        <dbReference type="Proteomes" id="UP001589795"/>
    </source>
</evidence>
<evidence type="ECO:0000256" key="3">
    <source>
        <dbReference type="SAM" id="Phobius"/>
    </source>
</evidence>
<dbReference type="RefSeq" id="WP_265505901.1">
    <property type="nucleotide sequence ID" value="NZ_JAOTBE010000006.1"/>
</dbReference>
<sequence>MKKPDKTKASDKTAQPAAGAGQDNDIRRVPAYPGVIESTPVGEGKPAQAGQPGKVEPIGSTLVGDAASGRPAAGAKPATSADSGHDAQPDARPQEPSRTDATRPAHDGGRRRGGFWPMFLGGAVAAGLGAAAAIYALPHLPADWQPAAEATDQDALIAAAEEAGRRAAAEAMPAGDVQSDLAERVAALEQAPEDDSAEQLQALQQRIEDQQARIEELAARPAFDPDAAQSLQQQIESAAADAQAQLESARSAAQELQQAAEESTRRAEAVAAISSLQAALDEGVTPEQARQTLEGAGLQTPEALTTEVPSLTSLQAEFPEAARGALRASLRDSAAAGEGNVLTNFLRAQTGARSVAPREGDDVDAILSRADAEVEAGRIDAALAELQALPESARSASAMAQWLDRANAHSQAQAALTDLSSSTN</sequence>